<evidence type="ECO:0000256" key="4">
    <source>
        <dbReference type="ARBA" id="ARBA00022692"/>
    </source>
</evidence>
<feature type="transmembrane region" description="Helical" evidence="8">
    <location>
        <begin position="12"/>
        <end position="31"/>
    </location>
</feature>
<dbReference type="PANTHER" id="PTHR31752">
    <property type="entry name" value="AUXIN EFFLUX CARRIER COMPONENT 1B-RELATED"/>
    <property type="match status" value="1"/>
</dbReference>
<evidence type="ECO:0000256" key="6">
    <source>
        <dbReference type="ARBA" id="ARBA00023136"/>
    </source>
</evidence>
<evidence type="ECO:0000256" key="3">
    <source>
        <dbReference type="ARBA" id="ARBA00022448"/>
    </source>
</evidence>
<dbReference type="eggNOG" id="ENOG502S7RE">
    <property type="taxonomic scope" value="Eukaryota"/>
</dbReference>
<dbReference type="InterPro" id="IPR051107">
    <property type="entry name" value="Auxin_Efflux_Carrier"/>
</dbReference>
<feature type="transmembrane region" description="Helical" evidence="8">
    <location>
        <begin position="394"/>
        <end position="413"/>
    </location>
</feature>
<dbReference type="InParanoid" id="B8CGB5"/>
<dbReference type="RefSeq" id="XP_002295236.1">
    <property type="nucleotide sequence ID" value="XM_002295200.1"/>
</dbReference>
<keyword evidence="4 8" id="KW-0812">Transmembrane</keyword>
<reference evidence="9 10" key="1">
    <citation type="journal article" date="2004" name="Science">
        <title>The genome of the diatom Thalassiosira pseudonana: ecology, evolution, and metabolism.</title>
        <authorList>
            <person name="Armbrust E.V."/>
            <person name="Berges J.A."/>
            <person name="Bowler C."/>
            <person name="Green B.R."/>
            <person name="Martinez D."/>
            <person name="Putnam N.H."/>
            <person name="Zhou S."/>
            <person name="Allen A.E."/>
            <person name="Apt K.E."/>
            <person name="Bechner M."/>
            <person name="Brzezinski M.A."/>
            <person name="Chaal B.K."/>
            <person name="Chiovitti A."/>
            <person name="Davis A.K."/>
            <person name="Demarest M.S."/>
            <person name="Detter J.C."/>
            <person name="Glavina T."/>
            <person name="Goodstein D."/>
            <person name="Hadi M.Z."/>
            <person name="Hellsten U."/>
            <person name="Hildebrand M."/>
            <person name="Jenkins B.D."/>
            <person name="Jurka J."/>
            <person name="Kapitonov V.V."/>
            <person name="Kroger N."/>
            <person name="Lau W.W."/>
            <person name="Lane T.W."/>
            <person name="Larimer F.W."/>
            <person name="Lippmeier J.C."/>
            <person name="Lucas S."/>
            <person name="Medina M."/>
            <person name="Montsant A."/>
            <person name="Obornik M."/>
            <person name="Parker M.S."/>
            <person name="Palenik B."/>
            <person name="Pazour G.J."/>
            <person name="Richardson P.M."/>
            <person name="Rynearson T.A."/>
            <person name="Saito M.A."/>
            <person name="Schwartz D.C."/>
            <person name="Thamatrakoln K."/>
            <person name="Valentin K."/>
            <person name="Vardi A."/>
            <person name="Wilkerson F.P."/>
            <person name="Rokhsar D.S."/>
        </authorList>
    </citation>
    <scope>NUCLEOTIDE SEQUENCE [LARGE SCALE GENOMIC DNA]</scope>
    <source>
        <strain evidence="9 10">CCMP1335</strain>
    </source>
</reference>
<sequence>MTWVYLPVLNALIQILITIALGFVSDFFGIVSADRLVPEAVHLVFYVLLPSLIINGIGIQIDLYTESNVWAFIVAFLILRAIALILSLAIALFVNWNQQQRVLGLGDVAVLWLSLSWISTVILGVPICTAVFENPTLGAKYGIMAGISSFIFQLPLQLMFLECHAAEEAQRTSEATGRSTNSAREELPSQEKERESAVITIQEASEESFHQLSTEDIAPTAIGDRIQEAELHLRRSWWSLVYAEHLPDMDLWLDILRRVLKNPVVDGIFVGIVISLSTAGRYLRCPSDTCVEGLEWISATLGWLGNCVSPLSLFAMGAWMHSQRKLILIPIPNLCVAMVSKLIVVPLLMVGLAKGMKLNNESARAAVLIATLPISLASFSLARQYNVGEKDLAANVAFGTLLMLPTVIVWNIVLDSVGLYPIEIV</sequence>
<dbReference type="HOGENOM" id="CLU_646410_0_0_1"/>
<dbReference type="Pfam" id="PF03547">
    <property type="entry name" value="Mem_trans"/>
    <property type="match status" value="1"/>
</dbReference>
<dbReference type="PaxDb" id="35128-Thaps12050"/>
<feature type="region of interest" description="Disordered" evidence="7">
    <location>
        <begin position="171"/>
        <end position="196"/>
    </location>
</feature>
<organism evidence="9 10">
    <name type="scientific">Thalassiosira pseudonana</name>
    <name type="common">Marine diatom</name>
    <name type="synonym">Cyclotella nana</name>
    <dbReference type="NCBI Taxonomy" id="35128"/>
    <lineage>
        <taxon>Eukaryota</taxon>
        <taxon>Sar</taxon>
        <taxon>Stramenopiles</taxon>
        <taxon>Ochrophyta</taxon>
        <taxon>Bacillariophyta</taxon>
        <taxon>Coscinodiscophyceae</taxon>
        <taxon>Thalassiosirophycidae</taxon>
        <taxon>Thalassiosirales</taxon>
        <taxon>Thalassiosiraceae</taxon>
        <taxon>Thalassiosira</taxon>
    </lineage>
</organism>
<evidence type="ECO:0000256" key="5">
    <source>
        <dbReference type="ARBA" id="ARBA00022989"/>
    </source>
</evidence>
<dbReference type="KEGG" id="tps:THAPSDRAFT_12050"/>
<dbReference type="OMA" id="ECHREAS"/>
<dbReference type="InterPro" id="IPR038770">
    <property type="entry name" value="Na+/solute_symporter_sf"/>
</dbReference>
<feature type="transmembrane region" description="Helical" evidence="8">
    <location>
        <begin position="43"/>
        <end position="63"/>
    </location>
</feature>
<dbReference type="GO" id="GO:0055085">
    <property type="term" value="P:transmembrane transport"/>
    <property type="evidence" value="ECO:0007669"/>
    <property type="project" value="InterPro"/>
</dbReference>
<dbReference type="GO" id="GO:0016020">
    <property type="term" value="C:membrane"/>
    <property type="evidence" value="ECO:0007669"/>
    <property type="project" value="UniProtKB-SubCell"/>
</dbReference>
<dbReference type="PANTHER" id="PTHR31752:SF18">
    <property type="entry name" value="AUXIN EFFLUX CARRIER COMPONENT 1"/>
    <property type="match status" value="1"/>
</dbReference>
<evidence type="ECO:0000256" key="1">
    <source>
        <dbReference type="ARBA" id="ARBA00004141"/>
    </source>
</evidence>
<feature type="transmembrane region" description="Helical" evidence="8">
    <location>
        <begin position="69"/>
        <end position="96"/>
    </location>
</feature>
<feature type="transmembrane region" description="Helical" evidence="8">
    <location>
        <begin position="331"/>
        <end position="353"/>
    </location>
</feature>
<evidence type="ECO:0000256" key="2">
    <source>
        <dbReference type="ARBA" id="ARBA00009177"/>
    </source>
</evidence>
<dbReference type="Gene3D" id="1.20.1530.20">
    <property type="match status" value="1"/>
</dbReference>
<proteinExistence type="inferred from homology"/>
<evidence type="ECO:0008006" key="11">
    <source>
        <dbReference type="Google" id="ProtNLM"/>
    </source>
</evidence>
<evidence type="ECO:0000256" key="8">
    <source>
        <dbReference type="SAM" id="Phobius"/>
    </source>
</evidence>
<evidence type="ECO:0000313" key="10">
    <source>
        <dbReference type="Proteomes" id="UP000001449"/>
    </source>
</evidence>
<keyword evidence="10" id="KW-1185">Reference proteome</keyword>
<protein>
    <recommendedName>
        <fullName evidence="11">Auxin efflux carrier</fullName>
    </recommendedName>
</protein>
<evidence type="ECO:0000313" key="9">
    <source>
        <dbReference type="EMBL" id="EED87540.1"/>
    </source>
</evidence>
<keyword evidence="5 8" id="KW-1133">Transmembrane helix</keyword>
<dbReference type="Proteomes" id="UP000001449">
    <property type="component" value="Chromosome 23"/>
</dbReference>
<evidence type="ECO:0000256" key="7">
    <source>
        <dbReference type="SAM" id="MobiDB-lite"/>
    </source>
</evidence>
<reference evidence="9 10" key="2">
    <citation type="journal article" date="2008" name="Nature">
        <title>The Phaeodactylum genome reveals the evolutionary history of diatom genomes.</title>
        <authorList>
            <person name="Bowler C."/>
            <person name="Allen A.E."/>
            <person name="Badger J.H."/>
            <person name="Grimwood J."/>
            <person name="Jabbari K."/>
            <person name="Kuo A."/>
            <person name="Maheswari U."/>
            <person name="Martens C."/>
            <person name="Maumus F."/>
            <person name="Otillar R.P."/>
            <person name="Rayko E."/>
            <person name="Salamov A."/>
            <person name="Vandepoele K."/>
            <person name="Beszteri B."/>
            <person name="Gruber A."/>
            <person name="Heijde M."/>
            <person name="Katinka M."/>
            <person name="Mock T."/>
            <person name="Valentin K."/>
            <person name="Verret F."/>
            <person name="Berges J.A."/>
            <person name="Brownlee C."/>
            <person name="Cadoret J.P."/>
            <person name="Chiovitti A."/>
            <person name="Choi C.J."/>
            <person name="Coesel S."/>
            <person name="De Martino A."/>
            <person name="Detter J.C."/>
            <person name="Durkin C."/>
            <person name="Falciatore A."/>
            <person name="Fournet J."/>
            <person name="Haruta M."/>
            <person name="Huysman M.J."/>
            <person name="Jenkins B.D."/>
            <person name="Jiroutova K."/>
            <person name="Jorgensen R.E."/>
            <person name="Joubert Y."/>
            <person name="Kaplan A."/>
            <person name="Kroger N."/>
            <person name="Kroth P.G."/>
            <person name="La Roche J."/>
            <person name="Lindquist E."/>
            <person name="Lommer M."/>
            <person name="Martin-Jezequel V."/>
            <person name="Lopez P.J."/>
            <person name="Lucas S."/>
            <person name="Mangogna M."/>
            <person name="McGinnis K."/>
            <person name="Medlin L.K."/>
            <person name="Montsant A."/>
            <person name="Oudot-Le Secq M.P."/>
            <person name="Napoli C."/>
            <person name="Obornik M."/>
            <person name="Parker M.S."/>
            <person name="Petit J.L."/>
            <person name="Porcel B.M."/>
            <person name="Poulsen N."/>
            <person name="Robison M."/>
            <person name="Rychlewski L."/>
            <person name="Rynearson T.A."/>
            <person name="Schmutz J."/>
            <person name="Shapiro H."/>
            <person name="Siaut M."/>
            <person name="Stanley M."/>
            <person name="Sussman M.R."/>
            <person name="Taylor A.R."/>
            <person name="Vardi A."/>
            <person name="von Dassow P."/>
            <person name="Vyverman W."/>
            <person name="Willis A."/>
            <person name="Wyrwicz L.S."/>
            <person name="Rokhsar D.S."/>
            <person name="Weissenbach J."/>
            <person name="Armbrust E.V."/>
            <person name="Green B.R."/>
            <person name="Van de Peer Y."/>
            <person name="Grigoriev I.V."/>
        </authorList>
    </citation>
    <scope>NUCLEOTIDE SEQUENCE [LARGE SCALE GENOMIC DNA]</scope>
    <source>
        <strain evidence="9 10">CCMP1335</strain>
    </source>
</reference>
<gene>
    <name evidence="9" type="ORF">THAPSDRAFT_12050</name>
</gene>
<feature type="transmembrane region" description="Helical" evidence="8">
    <location>
        <begin position="365"/>
        <end position="382"/>
    </location>
</feature>
<name>B8CGB5_THAPS</name>
<comment type="similarity">
    <text evidence="2">Belongs to the auxin efflux carrier (TC 2.A.69.1) family.</text>
</comment>
<dbReference type="GeneID" id="7448884"/>
<accession>B8CGB5</accession>
<feature type="transmembrane region" description="Helical" evidence="8">
    <location>
        <begin position="108"/>
        <end position="132"/>
    </location>
</feature>
<feature type="compositionally biased region" description="Basic and acidic residues" evidence="7">
    <location>
        <begin position="183"/>
        <end position="196"/>
    </location>
</feature>
<feature type="compositionally biased region" description="Polar residues" evidence="7">
    <location>
        <begin position="172"/>
        <end position="182"/>
    </location>
</feature>
<keyword evidence="6 8" id="KW-0472">Membrane</keyword>
<keyword evidence="3" id="KW-0813">Transport</keyword>
<dbReference type="InterPro" id="IPR004776">
    <property type="entry name" value="Mem_transp_PIN-like"/>
</dbReference>
<dbReference type="AlphaFoldDB" id="B8CGB5"/>
<comment type="subcellular location">
    <subcellularLocation>
        <location evidence="1">Membrane</location>
        <topology evidence="1">Multi-pass membrane protein</topology>
    </subcellularLocation>
</comment>
<dbReference type="EMBL" id="CM000654">
    <property type="protein sequence ID" value="EED87540.1"/>
    <property type="molecule type" value="Genomic_DNA"/>
</dbReference>